<feature type="transmembrane region" description="Helical" evidence="2">
    <location>
        <begin position="12"/>
        <end position="35"/>
    </location>
</feature>
<feature type="domain" description="SH3b" evidence="3">
    <location>
        <begin position="77"/>
        <end position="140"/>
    </location>
</feature>
<feature type="compositionally biased region" description="Polar residues" evidence="1">
    <location>
        <begin position="43"/>
        <end position="61"/>
    </location>
</feature>
<dbReference type="EMBL" id="PDYG01000134">
    <property type="protein sequence ID" value="PHU36461.1"/>
    <property type="molecule type" value="Genomic_DNA"/>
</dbReference>
<evidence type="ECO:0000313" key="4">
    <source>
        <dbReference type="EMBL" id="PHU36461.1"/>
    </source>
</evidence>
<keyword evidence="2" id="KW-0812">Transmembrane</keyword>
<gene>
    <name evidence="4" type="ORF">CSX02_12855</name>
</gene>
<accession>A0A2G3DZR7</accession>
<reference evidence="4 5" key="2">
    <citation type="submission" date="2017-10" db="EMBL/GenBank/DDBJ databases">
        <authorList>
            <person name="Banno H."/>
            <person name="Chua N.-H."/>
        </authorList>
    </citation>
    <scope>NUCLEOTIDE SEQUENCE [LARGE SCALE GENOMIC DNA]</scope>
    <source>
        <strain evidence="4 5">JK623</strain>
    </source>
</reference>
<dbReference type="AlphaFoldDB" id="A0A2G3DZR7"/>
<name>A0A2G3DZR7_9FIRM</name>
<dbReference type="Proteomes" id="UP000224563">
    <property type="component" value="Unassembled WGS sequence"/>
</dbReference>
<keyword evidence="5" id="KW-1185">Reference proteome</keyword>
<dbReference type="InterPro" id="IPR003646">
    <property type="entry name" value="SH3-like_bac-type"/>
</dbReference>
<dbReference type="Pfam" id="PF08239">
    <property type="entry name" value="SH3_3"/>
    <property type="match status" value="1"/>
</dbReference>
<protein>
    <recommendedName>
        <fullName evidence="3">SH3b domain-containing protein</fullName>
    </recommendedName>
</protein>
<evidence type="ECO:0000256" key="1">
    <source>
        <dbReference type="SAM" id="MobiDB-lite"/>
    </source>
</evidence>
<evidence type="ECO:0000256" key="2">
    <source>
        <dbReference type="SAM" id="Phobius"/>
    </source>
</evidence>
<comment type="caution">
    <text evidence="4">The sequence shown here is derived from an EMBL/GenBank/DDBJ whole genome shotgun (WGS) entry which is preliminary data.</text>
</comment>
<evidence type="ECO:0000259" key="3">
    <source>
        <dbReference type="SMART" id="SM00287"/>
    </source>
</evidence>
<sequence>MKKSHRKDVIIARIIFAAILLVLAGMIVLLCMLFAGGNKNNTQISQKNHSQAQTETESQYVPATVDPETQTQETQVEEKKYVEATANVNLRESSDAGSTKLAVVNTGDRMLVLGEENGFVRVDYNGTIGFVYKDYVKDVEPESTETTQQ</sequence>
<feature type="region of interest" description="Disordered" evidence="1">
    <location>
        <begin position="43"/>
        <end position="77"/>
    </location>
</feature>
<keyword evidence="2" id="KW-0472">Membrane</keyword>
<evidence type="ECO:0000313" key="5">
    <source>
        <dbReference type="Proteomes" id="UP000224563"/>
    </source>
</evidence>
<dbReference type="RefSeq" id="WP_099386968.1">
    <property type="nucleotide sequence ID" value="NZ_JANSWH010000071.1"/>
</dbReference>
<proteinExistence type="predicted"/>
<dbReference type="Gene3D" id="2.30.30.40">
    <property type="entry name" value="SH3 Domains"/>
    <property type="match status" value="1"/>
</dbReference>
<keyword evidence="2" id="KW-1133">Transmembrane helix</keyword>
<reference evidence="4 5" key="1">
    <citation type="submission" date="2017-10" db="EMBL/GenBank/DDBJ databases">
        <title>Resolving the taxonomy of Roseburia spp., Eubacterium rectale and Agathobacter spp. through phylogenomic analysis.</title>
        <authorList>
            <person name="Sheridan P.O."/>
            <person name="Walker A.W."/>
            <person name="Duncan S.H."/>
            <person name="Scott K.P."/>
            <person name="Toole P.W.O."/>
            <person name="Luis P."/>
            <person name="Flint H.J."/>
        </authorList>
    </citation>
    <scope>NUCLEOTIDE SEQUENCE [LARGE SCALE GENOMIC DNA]</scope>
    <source>
        <strain evidence="4 5">JK623</strain>
    </source>
</reference>
<dbReference type="SMART" id="SM00287">
    <property type="entry name" value="SH3b"/>
    <property type="match status" value="1"/>
</dbReference>
<organism evidence="4 5">
    <name type="scientific">Agathobacter ruminis</name>
    <dbReference type="NCBI Taxonomy" id="1712665"/>
    <lineage>
        <taxon>Bacteria</taxon>
        <taxon>Bacillati</taxon>
        <taxon>Bacillota</taxon>
        <taxon>Clostridia</taxon>
        <taxon>Lachnospirales</taxon>
        <taxon>Lachnospiraceae</taxon>
        <taxon>Agathobacter</taxon>
    </lineage>
</organism>